<dbReference type="Proteomes" id="UP001219525">
    <property type="component" value="Unassembled WGS sequence"/>
</dbReference>
<comment type="caution">
    <text evidence="2">The sequence shown here is derived from an EMBL/GenBank/DDBJ whole genome shotgun (WGS) entry which is preliminary data.</text>
</comment>
<dbReference type="AlphaFoldDB" id="A0AAD6USA5"/>
<evidence type="ECO:0000313" key="3">
    <source>
        <dbReference type="Proteomes" id="UP001219525"/>
    </source>
</evidence>
<evidence type="ECO:0000256" key="1">
    <source>
        <dbReference type="SAM" id="MobiDB-lite"/>
    </source>
</evidence>
<keyword evidence="3" id="KW-1185">Reference proteome</keyword>
<name>A0AAD6USA5_9AGAR</name>
<feature type="compositionally biased region" description="Basic and acidic residues" evidence="1">
    <location>
        <begin position="226"/>
        <end position="236"/>
    </location>
</feature>
<feature type="region of interest" description="Disordered" evidence="1">
    <location>
        <begin position="226"/>
        <end position="252"/>
    </location>
</feature>
<accession>A0AAD6USA5</accession>
<organism evidence="2 3">
    <name type="scientific">Mycena pura</name>
    <dbReference type="NCBI Taxonomy" id="153505"/>
    <lineage>
        <taxon>Eukaryota</taxon>
        <taxon>Fungi</taxon>
        <taxon>Dikarya</taxon>
        <taxon>Basidiomycota</taxon>
        <taxon>Agaricomycotina</taxon>
        <taxon>Agaricomycetes</taxon>
        <taxon>Agaricomycetidae</taxon>
        <taxon>Agaricales</taxon>
        <taxon>Marasmiineae</taxon>
        <taxon>Mycenaceae</taxon>
        <taxon>Mycena</taxon>
    </lineage>
</organism>
<evidence type="ECO:0000313" key="2">
    <source>
        <dbReference type="EMBL" id="KAJ7193682.1"/>
    </source>
</evidence>
<reference evidence="2" key="1">
    <citation type="submission" date="2023-03" db="EMBL/GenBank/DDBJ databases">
        <title>Massive genome expansion in bonnet fungi (Mycena s.s.) driven by repeated elements and novel gene families across ecological guilds.</title>
        <authorList>
            <consortium name="Lawrence Berkeley National Laboratory"/>
            <person name="Harder C.B."/>
            <person name="Miyauchi S."/>
            <person name="Viragh M."/>
            <person name="Kuo A."/>
            <person name="Thoen E."/>
            <person name="Andreopoulos B."/>
            <person name="Lu D."/>
            <person name="Skrede I."/>
            <person name="Drula E."/>
            <person name="Henrissat B."/>
            <person name="Morin E."/>
            <person name="Kohler A."/>
            <person name="Barry K."/>
            <person name="LaButti K."/>
            <person name="Morin E."/>
            <person name="Salamov A."/>
            <person name="Lipzen A."/>
            <person name="Mereny Z."/>
            <person name="Hegedus B."/>
            <person name="Baldrian P."/>
            <person name="Stursova M."/>
            <person name="Weitz H."/>
            <person name="Taylor A."/>
            <person name="Grigoriev I.V."/>
            <person name="Nagy L.G."/>
            <person name="Martin F."/>
            <person name="Kauserud H."/>
        </authorList>
    </citation>
    <scope>NUCLEOTIDE SEQUENCE</scope>
    <source>
        <strain evidence="2">9144</strain>
    </source>
</reference>
<feature type="region of interest" description="Disordered" evidence="1">
    <location>
        <begin position="91"/>
        <end position="121"/>
    </location>
</feature>
<sequence length="300" mass="31885">MGSAKHSRVQVAHGGGQRTSVGAEDDRQRAASASIFIYTAVARRLSKLARPASMGHGRWRAVNGGKQRMLWLLGRAKQGSGCRCLPPAASGEALGRGTRLAPTTSKSPGGSRVRLRGNNKTSKRTNLSRALVLLSSLDSPTSRGQQLWGKYCGINARAAGEARRAAGMCREAGAGAVRQVLHKVRARAAGGVCIVADAPDSGRRSCAMQTAGWQCATCNRQRPAAREQARSERREASGGQRGQAASGPERLGPPRCNCSTGLVYTQKRWCSRRRSAGGARAGWRDMRGVTVVLMARKALT</sequence>
<protein>
    <submittedName>
        <fullName evidence="2">Uncharacterized protein</fullName>
    </submittedName>
</protein>
<gene>
    <name evidence="2" type="ORF">GGX14DRAFT_588005</name>
</gene>
<dbReference type="EMBL" id="JARJCW010000105">
    <property type="protein sequence ID" value="KAJ7193682.1"/>
    <property type="molecule type" value="Genomic_DNA"/>
</dbReference>
<proteinExistence type="predicted"/>
<feature type="region of interest" description="Disordered" evidence="1">
    <location>
        <begin position="1"/>
        <end position="26"/>
    </location>
</feature>